<evidence type="ECO:0000313" key="2">
    <source>
        <dbReference type="EMBL" id="GAA0167159.1"/>
    </source>
</evidence>
<dbReference type="Proteomes" id="UP001454036">
    <property type="component" value="Unassembled WGS sequence"/>
</dbReference>
<dbReference type="SUPFAM" id="SSF81383">
    <property type="entry name" value="F-box domain"/>
    <property type="match status" value="1"/>
</dbReference>
<name>A0AAV3QSZ4_LITER</name>
<dbReference type="InterPro" id="IPR036047">
    <property type="entry name" value="F-box-like_dom_sf"/>
</dbReference>
<protein>
    <recommendedName>
        <fullName evidence="1">F-box domain-containing protein</fullName>
    </recommendedName>
</protein>
<proteinExistence type="predicted"/>
<dbReference type="EMBL" id="BAABME010005985">
    <property type="protein sequence ID" value="GAA0167159.1"/>
    <property type="molecule type" value="Genomic_DNA"/>
</dbReference>
<reference evidence="2 3" key="1">
    <citation type="submission" date="2024-01" db="EMBL/GenBank/DDBJ databases">
        <title>The complete chloroplast genome sequence of Lithospermum erythrorhizon: insights into the phylogenetic relationship among Boraginaceae species and the maternal lineages of purple gromwells.</title>
        <authorList>
            <person name="Okada T."/>
            <person name="Watanabe K."/>
        </authorList>
    </citation>
    <scope>NUCLEOTIDE SEQUENCE [LARGE SCALE GENOMIC DNA]</scope>
</reference>
<evidence type="ECO:0000259" key="1">
    <source>
        <dbReference type="Pfam" id="PF00646"/>
    </source>
</evidence>
<feature type="domain" description="F-box" evidence="1">
    <location>
        <begin position="22"/>
        <end position="55"/>
    </location>
</feature>
<evidence type="ECO:0000313" key="3">
    <source>
        <dbReference type="Proteomes" id="UP001454036"/>
    </source>
</evidence>
<keyword evidence="3" id="KW-1185">Reference proteome</keyword>
<dbReference type="AlphaFoldDB" id="A0AAV3QSZ4"/>
<accession>A0AAV3QSZ4</accession>
<dbReference type="InterPro" id="IPR001810">
    <property type="entry name" value="F-box_dom"/>
</dbReference>
<dbReference type="Pfam" id="PF00646">
    <property type="entry name" value="F-box"/>
    <property type="match status" value="1"/>
</dbReference>
<gene>
    <name evidence="2" type="ORF">LIER_22152</name>
</gene>
<comment type="caution">
    <text evidence="2">The sequence shown here is derived from an EMBL/GenBank/DDBJ whole genome shotgun (WGS) entry which is preliminary data.</text>
</comment>
<organism evidence="2 3">
    <name type="scientific">Lithospermum erythrorhizon</name>
    <name type="common">Purple gromwell</name>
    <name type="synonym">Lithospermum officinale var. erythrorhizon</name>
    <dbReference type="NCBI Taxonomy" id="34254"/>
    <lineage>
        <taxon>Eukaryota</taxon>
        <taxon>Viridiplantae</taxon>
        <taxon>Streptophyta</taxon>
        <taxon>Embryophyta</taxon>
        <taxon>Tracheophyta</taxon>
        <taxon>Spermatophyta</taxon>
        <taxon>Magnoliopsida</taxon>
        <taxon>eudicotyledons</taxon>
        <taxon>Gunneridae</taxon>
        <taxon>Pentapetalae</taxon>
        <taxon>asterids</taxon>
        <taxon>lamiids</taxon>
        <taxon>Boraginales</taxon>
        <taxon>Boraginaceae</taxon>
        <taxon>Boraginoideae</taxon>
        <taxon>Lithospermeae</taxon>
        <taxon>Lithospermum</taxon>
    </lineage>
</organism>
<sequence length="218" mass="24846">MEMGNEDEKSSAKSKKLTDYQDLLHETLSHLPTKTLMRFKGISNLWYLIIRNPTFAKDHSRRGGCFRGIVNADFPVAHNSRHPTFPKDHSRRGGYFRGIFVADFLVAYNSRPPGIANWSPEDAVAVFSKYNSFDPSNSKDTFLIAIRRRCIDDPPSRVYAQSEYLSMKVTQLLEILIPIQDSQNLVDIIIGVKPKVIIISQPKSIRHQTSNIRSYPPP</sequence>